<gene>
    <name evidence="1" type="ORF">LEA_06147</name>
</gene>
<reference evidence="1" key="1">
    <citation type="journal article" date="2013" name="Environ. Microbiol.">
        <title>Microbiota from the distal guts of lean and obese adolescents exhibit partial functional redundancy besides clear differences in community structure.</title>
        <authorList>
            <person name="Ferrer M."/>
            <person name="Ruiz A."/>
            <person name="Lanza F."/>
            <person name="Haange S.B."/>
            <person name="Oberbach A."/>
            <person name="Till H."/>
            <person name="Bargiela R."/>
            <person name="Campoy C."/>
            <person name="Segura M.T."/>
            <person name="Richter M."/>
            <person name="von Bergen M."/>
            <person name="Seifert J."/>
            <person name="Suarez A."/>
        </authorList>
    </citation>
    <scope>NUCLEOTIDE SEQUENCE</scope>
</reference>
<evidence type="ECO:0000313" key="1">
    <source>
        <dbReference type="EMBL" id="EKC73596.1"/>
    </source>
</evidence>
<dbReference type="EMBL" id="AJWY01004013">
    <property type="protein sequence ID" value="EKC73596.1"/>
    <property type="molecule type" value="Genomic_DNA"/>
</dbReference>
<dbReference type="InterPro" id="IPR001130">
    <property type="entry name" value="TatD-like"/>
</dbReference>
<comment type="caution">
    <text evidence="1">The sequence shown here is derived from an EMBL/GenBank/DDBJ whole genome shotgun (WGS) entry which is preliminary data.</text>
</comment>
<feature type="non-terminal residue" evidence="1">
    <location>
        <position position="1"/>
    </location>
</feature>
<name>K1UQ63_9ZZZZ</name>
<feature type="non-terminal residue" evidence="1">
    <location>
        <position position="185"/>
    </location>
</feature>
<dbReference type="GO" id="GO:0005829">
    <property type="term" value="C:cytosol"/>
    <property type="evidence" value="ECO:0007669"/>
    <property type="project" value="TreeGrafter"/>
</dbReference>
<accession>K1UQ63</accession>
<dbReference type="GO" id="GO:0016788">
    <property type="term" value="F:hydrolase activity, acting on ester bonds"/>
    <property type="evidence" value="ECO:0007669"/>
    <property type="project" value="InterPro"/>
</dbReference>
<dbReference type="AlphaFoldDB" id="K1UQ63"/>
<proteinExistence type="predicted"/>
<protein>
    <submittedName>
        <fullName evidence="1">TatD-related DNase</fullName>
    </submittedName>
</protein>
<dbReference type="Pfam" id="PF01026">
    <property type="entry name" value="TatD_DNase"/>
    <property type="match status" value="1"/>
</dbReference>
<sequence length="185" mass="20037">HPWEAARELAAVRSEGLAGRLGEALAGAQALGETGLDFACSTDREAQTELLRAHLRLARERGLAVVLHCVRAFEPLMNELKACPPPAAIFHGFIGSPEQARRAVGSGWYLSFGMRTFASPRSLEALRTTPHERLFFETDDDPAEIGSVYAAAAAVLGCRVSELQQATEANYRRLFTPRATTGTEA</sequence>
<dbReference type="PANTHER" id="PTHR46124">
    <property type="entry name" value="D-AMINOACYL-TRNA DEACYLASE"/>
    <property type="match status" value="1"/>
</dbReference>
<dbReference type="Gene3D" id="3.20.20.140">
    <property type="entry name" value="Metal-dependent hydrolases"/>
    <property type="match status" value="1"/>
</dbReference>
<dbReference type="SUPFAM" id="SSF51556">
    <property type="entry name" value="Metallo-dependent hydrolases"/>
    <property type="match status" value="1"/>
</dbReference>
<organism evidence="1">
    <name type="scientific">human gut metagenome</name>
    <dbReference type="NCBI Taxonomy" id="408170"/>
    <lineage>
        <taxon>unclassified sequences</taxon>
        <taxon>metagenomes</taxon>
        <taxon>organismal metagenomes</taxon>
    </lineage>
</organism>
<dbReference type="InterPro" id="IPR032466">
    <property type="entry name" value="Metal_Hydrolase"/>
</dbReference>
<dbReference type="PANTHER" id="PTHR46124:SF2">
    <property type="entry name" value="D-AMINOACYL-TRNA DEACYLASE"/>
    <property type="match status" value="1"/>
</dbReference>